<dbReference type="InterPro" id="IPR011990">
    <property type="entry name" value="TPR-like_helical_dom_sf"/>
</dbReference>
<comment type="caution">
    <text evidence="5">The sequence shown here is derived from an EMBL/GenBank/DDBJ whole genome shotgun (WGS) entry which is preliminary data.</text>
</comment>
<comment type="similarity">
    <text evidence="1">Belongs to the PPR family. P subfamily.</text>
</comment>
<evidence type="ECO:0000256" key="1">
    <source>
        <dbReference type="ARBA" id="ARBA00007626"/>
    </source>
</evidence>
<dbReference type="Pfam" id="PF13812">
    <property type="entry name" value="PPR_3"/>
    <property type="match status" value="1"/>
</dbReference>
<name>A0AAV8EEQ1_9POAL</name>
<dbReference type="InterPro" id="IPR002885">
    <property type="entry name" value="PPR_rpt"/>
</dbReference>
<evidence type="ECO:0000313" key="5">
    <source>
        <dbReference type="EMBL" id="KAJ4776621.1"/>
    </source>
</evidence>
<gene>
    <name evidence="5" type="ORF">LUZ62_060878</name>
</gene>
<keyword evidence="2" id="KW-0677">Repeat</keyword>
<dbReference type="GO" id="GO:0005739">
    <property type="term" value="C:mitochondrion"/>
    <property type="evidence" value="ECO:0007669"/>
    <property type="project" value="TreeGrafter"/>
</dbReference>
<evidence type="ECO:0000256" key="2">
    <source>
        <dbReference type="ARBA" id="ARBA00022737"/>
    </source>
</evidence>
<dbReference type="SUPFAM" id="SSF48452">
    <property type="entry name" value="TPR-like"/>
    <property type="match status" value="1"/>
</dbReference>
<feature type="repeat" description="PPR" evidence="4">
    <location>
        <begin position="408"/>
        <end position="442"/>
    </location>
</feature>
<evidence type="ECO:0000256" key="3">
    <source>
        <dbReference type="ARBA" id="ARBA00022946"/>
    </source>
</evidence>
<dbReference type="PANTHER" id="PTHR45717:SF14">
    <property type="entry name" value="LARGE RIBOSOMAL SUBUNIT PROTEIN ML101 (RPPR4)"/>
    <property type="match status" value="1"/>
</dbReference>
<evidence type="ECO:0000313" key="6">
    <source>
        <dbReference type="Proteomes" id="UP001140206"/>
    </source>
</evidence>
<proteinExistence type="inferred from homology"/>
<dbReference type="Pfam" id="PF01535">
    <property type="entry name" value="PPR"/>
    <property type="match status" value="2"/>
</dbReference>
<keyword evidence="6" id="KW-1185">Reference proteome</keyword>
<evidence type="ECO:0000256" key="4">
    <source>
        <dbReference type="PROSITE-ProRule" id="PRU00708"/>
    </source>
</evidence>
<organism evidence="5 6">
    <name type="scientific">Rhynchospora pubera</name>
    <dbReference type="NCBI Taxonomy" id="906938"/>
    <lineage>
        <taxon>Eukaryota</taxon>
        <taxon>Viridiplantae</taxon>
        <taxon>Streptophyta</taxon>
        <taxon>Embryophyta</taxon>
        <taxon>Tracheophyta</taxon>
        <taxon>Spermatophyta</taxon>
        <taxon>Magnoliopsida</taxon>
        <taxon>Liliopsida</taxon>
        <taxon>Poales</taxon>
        <taxon>Cyperaceae</taxon>
        <taxon>Cyperoideae</taxon>
        <taxon>Rhynchosporeae</taxon>
        <taxon>Rhynchospora</taxon>
    </lineage>
</organism>
<sequence length="565" mass="64733">MHPLCNPTYGPVQTFSILNPTLSPLLQNSLRLGLKPRSDKTGPTTQTSHRTDLHFRLLQNLNQTLAAAHSERERERDLEMAIKTKEIAKRSSKYLEEALYKRLFRSGISPQSVRSELETFLKSRKRVFKWEVGVTVRKLRDHKRFKPALKLYETMEKRGMNPTVPDLAIRLDLISKTRGIQSAEEFFMNLPEASKNQLTYGALLNSYCKELLTDKTEALFEKMKQLNFAQTAMSYNSLMTLYTKTNNLDKVPKVIQEMKNNEVLPDCFTYNVWMRALASKGDVSGVDRVLEEMKRDGRVTPDWTTYSNLASIYASAGLVQKAEAALKELEKRNVSNDIVGYQFLITLYGRTGNLAEVHRVWRSMKLKYSKRMANMSYLNMIQVLSNLNDLTGAEAIFKDWELKCKDYDIRVANAMIMAYIKEGMFDQAVCIKKRAKTKGGRPNAKTWEIFMDYYLEKGDLKMAHWCADRAIKKGKSQGRLWTPSRQVVTTLIGYFEGIKDVDGAEKFVDILKTAGMNIEKEVFEALVRVYVAAGKKSPGMKKRIKMENVAVSEEVQKLLDSICDE</sequence>
<dbReference type="Gene3D" id="1.25.40.10">
    <property type="entry name" value="Tetratricopeptide repeat domain"/>
    <property type="match status" value="3"/>
</dbReference>
<feature type="repeat" description="PPR" evidence="4">
    <location>
        <begin position="196"/>
        <end position="230"/>
    </location>
</feature>
<protein>
    <submittedName>
        <fullName evidence="5">Pentatricopeptide repeat-containing protein</fullName>
    </submittedName>
</protein>
<dbReference type="FunFam" id="1.25.40.10:FF:000541">
    <property type="entry name" value="Pentatricopeptide repeat-containing protein"/>
    <property type="match status" value="1"/>
</dbReference>
<dbReference type="Proteomes" id="UP001140206">
    <property type="component" value="Chromosome 3"/>
</dbReference>
<reference evidence="5" key="1">
    <citation type="submission" date="2022-08" db="EMBL/GenBank/DDBJ databases">
        <authorList>
            <person name="Marques A."/>
        </authorList>
    </citation>
    <scope>NUCLEOTIDE SEQUENCE</scope>
    <source>
        <strain evidence="5">RhyPub2mFocal</strain>
        <tissue evidence="5">Leaves</tissue>
    </source>
</reference>
<keyword evidence="3" id="KW-0809">Transit peptide</keyword>
<accession>A0AAV8EEQ1</accession>
<feature type="repeat" description="PPR" evidence="4">
    <location>
        <begin position="231"/>
        <end position="265"/>
    </location>
</feature>
<dbReference type="GO" id="GO:0003729">
    <property type="term" value="F:mRNA binding"/>
    <property type="evidence" value="ECO:0007669"/>
    <property type="project" value="UniProtKB-ARBA"/>
</dbReference>
<dbReference type="EMBL" id="JAMFTS010000003">
    <property type="protein sequence ID" value="KAJ4776621.1"/>
    <property type="molecule type" value="Genomic_DNA"/>
</dbReference>
<dbReference type="Pfam" id="PF13041">
    <property type="entry name" value="PPR_2"/>
    <property type="match status" value="1"/>
</dbReference>
<dbReference type="NCBIfam" id="TIGR00756">
    <property type="entry name" value="PPR"/>
    <property type="match status" value="3"/>
</dbReference>
<dbReference type="AlphaFoldDB" id="A0AAV8EEQ1"/>
<dbReference type="PROSITE" id="PS51375">
    <property type="entry name" value="PPR"/>
    <property type="match status" value="4"/>
</dbReference>
<dbReference type="PANTHER" id="PTHR45717">
    <property type="entry name" value="OS12G0527900 PROTEIN"/>
    <property type="match status" value="1"/>
</dbReference>
<dbReference type="FunFam" id="1.25.40.10:FF:000443">
    <property type="entry name" value="Pentatricopeptide repeat-containing protein"/>
    <property type="match status" value="1"/>
</dbReference>
<feature type="repeat" description="PPR" evidence="4">
    <location>
        <begin position="266"/>
        <end position="300"/>
    </location>
</feature>